<keyword evidence="6" id="KW-0347">Helicase</keyword>
<evidence type="ECO:0000256" key="5">
    <source>
        <dbReference type="ARBA" id="ARBA00022801"/>
    </source>
</evidence>
<evidence type="ECO:0000313" key="10">
    <source>
        <dbReference type="EMBL" id="MFH0254337.1"/>
    </source>
</evidence>
<dbReference type="SUPFAM" id="SSF109604">
    <property type="entry name" value="HD-domain/PDEase-like"/>
    <property type="match status" value="1"/>
</dbReference>
<comment type="caution">
    <text evidence="10">The sequence shown here is derived from an EMBL/GenBank/DDBJ whole genome shotgun (WGS) entry which is preliminary data.</text>
</comment>
<keyword evidence="4" id="KW-0547">Nucleotide-binding</keyword>
<dbReference type="InterPro" id="IPR014001">
    <property type="entry name" value="Helicase_ATP-bd"/>
</dbReference>
<keyword evidence="5" id="KW-0378">Hydrolase</keyword>
<sequence>MIYAHSLENRSKTDWETLEAHSLRVAEGARRRAEVFGAGDMAAMLGLLHDLGKIKPGFQRKLNGEVNDVSHSGEGAKLLWKGLGRPLAAAIAGHHGRLPDPDRLRARIEGAEAIPLPDWCRLPEWNWPARIAADKRQAPYRLQFLTRMLYGALCDADDRETAAFYAGELDRMPGEITPAMLASFDAYMAGLGGTGPVNNLRRRVLEHACSMGSHAPGLFTLTVPTGGGKTLSSMGFGLNHARAHRMRRLIFVIPYMSIIEQTADVFRDVLGPDAVLEHHSNADWDGEDEGEAEQLRVMGASWDVPVVVTTAVQFFESLHAARKKRCRKLPSLAQAVIVLDEAQTMPLALLRPCLAALRELMEAYGATVVLSTATQPALTRAGGFLADEALEGGREIAPDPAALFDALKRVEVRDVGAMDDVALADRLQVSAQALCIVDNRTQARALFDAIRDAPGAAHLSTLMVPAHRRAVLAEVRERLKNNGPARLVSTSLIEAGVDVDFPLVLRAAAGIDSIAQAAGRCNREGKLDRGLVEVFRSEHSAPPAVEQFAAIGREVLAEAHDDPIGEDAVASYFRRLWGTYGADALDAAEVNGTAGLLAAIRACGADCPYEQIEAAFRMISEKQRNVIICDGAWGVPRDALEDLRFGSAGAVAKRVQHHSVNVPWGLWETLWEEGHIAWWSQDRFGEQFATLQTSDLYDACAGLSGLGDPGGIA</sequence>
<evidence type="ECO:0000259" key="9">
    <source>
        <dbReference type="PROSITE" id="PS51643"/>
    </source>
</evidence>
<dbReference type="InterPro" id="IPR038257">
    <property type="entry name" value="CRISPR-assoc_Cas3_HD_sf"/>
</dbReference>
<dbReference type="InterPro" id="IPR006674">
    <property type="entry name" value="HD_domain"/>
</dbReference>
<accession>A0ABW7I8Z0</accession>
<name>A0ABW7I8Z0_9RHOB</name>
<dbReference type="Pfam" id="PF22590">
    <property type="entry name" value="Cas3-like_C_2"/>
    <property type="match status" value="1"/>
</dbReference>
<dbReference type="Pfam" id="PF01966">
    <property type="entry name" value="HD"/>
    <property type="match status" value="1"/>
</dbReference>
<keyword evidence="3" id="KW-0479">Metal-binding</keyword>
<dbReference type="GO" id="GO:0004519">
    <property type="term" value="F:endonuclease activity"/>
    <property type="evidence" value="ECO:0007669"/>
    <property type="project" value="UniProtKB-KW"/>
</dbReference>
<keyword evidence="8" id="KW-0051">Antiviral defense</keyword>
<evidence type="ECO:0000256" key="2">
    <source>
        <dbReference type="ARBA" id="ARBA00009046"/>
    </source>
</evidence>
<comment type="similarity">
    <text evidence="1">In the N-terminal section; belongs to the CRISPR-associated nuclease Cas3-HD family.</text>
</comment>
<keyword evidence="11" id="KW-1185">Reference proteome</keyword>
<reference evidence="10 11" key="1">
    <citation type="submission" date="2024-10" db="EMBL/GenBank/DDBJ databases">
        <authorList>
            <person name="Yang X.-N."/>
        </authorList>
    </citation>
    <scope>NUCLEOTIDE SEQUENCE [LARGE SCALE GENOMIC DNA]</scope>
    <source>
        <strain evidence="10 11">CAU 1059</strain>
    </source>
</reference>
<dbReference type="Proteomes" id="UP001607157">
    <property type="component" value="Unassembled WGS sequence"/>
</dbReference>
<evidence type="ECO:0000256" key="8">
    <source>
        <dbReference type="ARBA" id="ARBA00023118"/>
    </source>
</evidence>
<dbReference type="Gene3D" id="1.10.3210.30">
    <property type="match status" value="1"/>
</dbReference>
<dbReference type="Gene3D" id="3.40.50.300">
    <property type="entry name" value="P-loop containing nucleotide triphosphate hydrolases"/>
    <property type="match status" value="2"/>
</dbReference>
<dbReference type="SUPFAM" id="SSF52540">
    <property type="entry name" value="P-loop containing nucleoside triphosphate hydrolases"/>
    <property type="match status" value="1"/>
</dbReference>
<dbReference type="PROSITE" id="PS51643">
    <property type="entry name" value="HD_CAS3"/>
    <property type="match status" value="1"/>
</dbReference>
<evidence type="ECO:0000256" key="7">
    <source>
        <dbReference type="ARBA" id="ARBA00022840"/>
    </source>
</evidence>
<dbReference type="InterPro" id="IPR054712">
    <property type="entry name" value="Cas3-like_dom"/>
</dbReference>
<dbReference type="InterPro" id="IPR027417">
    <property type="entry name" value="P-loop_NTPase"/>
</dbReference>
<dbReference type="InterPro" id="IPR006483">
    <property type="entry name" value="CRISPR-assoc_Cas3_HD"/>
</dbReference>
<evidence type="ECO:0000256" key="4">
    <source>
        <dbReference type="ARBA" id="ARBA00022741"/>
    </source>
</evidence>
<keyword evidence="10" id="KW-0540">Nuclease</keyword>
<evidence type="ECO:0000256" key="3">
    <source>
        <dbReference type="ARBA" id="ARBA00022723"/>
    </source>
</evidence>
<dbReference type="NCBIfam" id="TIGR01596">
    <property type="entry name" value="cas3_HD"/>
    <property type="match status" value="1"/>
</dbReference>
<keyword evidence="10" id="KW-0255">Endonuclease</keyword>
<evidence type="ECO:0000256" key="1">
    <source>
        <dbReference type="ARBA" id="ARBA00006847"/>
    </source>
</evidence>
<keyword evidence="7" id="KW-0067">ATP-binding</keyword>
<dbReference type="Pfam" id="PF00270">
    <property type="entry name" value="DEAD"/>
    <property type="match status" value="1"/>
</dbReference>
<gene>
    <name evidence="10" type="ORF">ACGRVM_10560</name>
</gene>
<proteinExistence type="inferred from homology"/>
<organism evidence="10 11">
    <name type="scientific">Roseovarius aquimarinus</name>
    <dbReference type="NCBI Taxonomy" id="1229156"/>
    <lineage>
        <taxon>Bacteria</taxon>
        <taxon>Pseudomonadati</taxon>
        <taxon>Pseudomonadota</taxon>
        <taxon>Alphaproteobacteria</taxon>
        <taxon>Rhodobacterales</taxon>
        <taxon>Roseobacteraceae</taxon>
        <taxon>Roseovarius</taxon>
    </lineage>
</organism>
<feature type="domain" description="HD Cas3-type" evidence="9">
    <location>
        <begin position="11"/>
        <end position="160"/>
    </location>
</feature>
<dbReference type="CDD" id="cd17930">
    <property type="entry name" value="DEXHc_cas3"/>
    <property type="match status" value="1"/>
</dbReference>
<comment type="similarity">
    <text evidence="2">In the central section; belongs to the CRISPR-associated helicase Cas3 family.</text>
</comment>
<dbReference type="InterPro" id="IPR011545">
    <property type="entry name" value="DEAD/DEAH_box_helicase_dom"/>
</dbReference>
<evidence type="ECO:0000256" key="6">
    <source>
        <dbReference type="ARBA" id="ARBA00022806"/>
    </source>
</evidence>
<evidence type="ECO:0000313" key="11">
    <source>
        <dbReference type="Proteomes" id="UP001607157"/>
    </source>
</evidence>
<dbReference type="EMBL" id="JBIHMM010000002">
    <property type="protein sequence ID" value="MFH0254337.1"/>
    <property type="molecule type" value="Genomic_DNA"/>
</dbReference>
<dbReference type="SMART" id="SM00487">
    <property type="entry name" value="DEXDc"/>
    <property type="match status" value="1"/>
</dbReference>
<protein>
    <submittedName>
        <fullName evidence="10">CRISPR-associated endonuclease Cas3</fullName>
    </submittedName>
</protein>
<dbReference type="RefSeq" id="WP_377170089.1">
    <property type="nucleotide sequence ID" value="NZ_JBHTJC010000002.1"/>
</dbReference>
<dbReference type="CDD" id="cd09641">
    <property type="entry name" value="Cas3''_I"/>
    <property type="match status" value="1"/>
</dbReference>